<dbReference type="AlphaFoldDB" id="A0AAF0YCR1"/>
<organism evidence="1 2">
    <name type="scientific">Vanrija pseudolonga</name>
    <dbReference type="NCBI Taxonomy" id="143232"/>
    <lineage>
        <taxon>Eukaryota</taxon>
        <taxon>Fungi</taxon>
        <taxon>Dikarya</taxon>
        <taxon>Basidiomycota</taxon>
        <taxon>Agaricomycotina</taxon>
        <taxon>Tremellomycetes</taxon>
        <taxon>Trichosporonales</taxon>
        <taxon>Trichosporonaceae</taxon>
        <taxon>Vanrija</taxon>
    </lineage>
</organism>
<protein>
    <submittedName>
        <fullName evidence="1">Uncharacterized protein</fullName>
    </submittedName>
</protein>
<dbReference type="RefSeq" id="XP_062630359.1">
    <property type="nucleotide sequence ID" value="XM_062774375.1"/>
</dbReference>
<reference evidence="1" key="1">
    <citation type="submission" date="2023-10" db="EMBL/GenBank/DDBJ databases">
        <authorList>
            <person name="Noh H."/>
        </authorList>
    </citation>
    <scope>NUCLEOTIDE SEQUENCE</scope>
    <source>
        <strain evidence="1">DUCC4014</strain>
    </source>
</reference>
<evidence type="ECO:0000313" key="2">
    <source>
        <dbReference type="Proteomes" id="UP000827549"/>
    </source>
</evidence>
<dbReference type="Proteomes" id="UP000827549">
    <property type="component" value="Chromosome 6"/>
</dbReference>
<gene>
    <name evidence="1" type="ORF">LOC62_06G007853</name>
</gene>
<dbReference type="EMBL" id="CP086719">
    <property type="protein sequence ID" value="WOO84333.1"/>
    <property type="molecule type" value="Genomic_DNA"/>
</dbReference>
<sequence length="182" mass="21570">MISPIDHYHLSTHIRQLELLYADWNPKPWLQMQKRKAINMITEKAIEAHFIRVPPSKIRYTFDAKSTLVARLWKQKTIPELVEIYHSGRDQLFEERTEALLTKLEGMVYAHVKHLGGKVHEFKWMESPGIGKHGFEFRANIPIAWRDLEILQLNMSHACRVTNKHYVSPRIYVEKQRIFTKV</sequence>
<proteinExistence type="predicted"/>
<accession>A0AAF0YCR1</accession>
<name>A0AAF0YCR1_9TREE</name>
<dbReference type="GeneID" id="87811024"/>
<keyword evidence="2" id="KW-1185">Reference proteome</keyword>
<evidence type="ECO:0000313" key="1">
    <source>
        <dbReference type="EMBL" id="WOO84333.1"/>
    </source>
</evidence>